<keyword evidence="1" id="KW-0812">Transmembrane</keyword>
<evidence type="ECO:0000313" key="3">
    <source>
        <dbReference type="Proteomes" id="UP000179264"/>
    </source>
</evidence>
<comment type="caution">
    <text evidence="2">The sequence shown here is derived from an EMBL/GenBank/DDBJ whole genome shotgun (WGS) entry which is preliminary data.</text>
</comment>
<organism evidence="2 3">
    <name type="scientific">Candidatus Zambryskibacteria bacterium RIFCSPHIGHO2_02_38_10.5</name>
    <dbReference type="NCBI Taxonomy" id="1802742"/>
    <lineage>
        <taxon>Bacteria</taxon>
        <taxon>Candidatus Zambryskiibacteriota</taxon>
    </lineage>
</organism>
<feature type="transmembrane region" description="Helical" evidence="1">
    <location>
        <begin position="20"/>
        <end position="38"/>
    </location>
</feature>
<evidence type="ECO:0000313" key="2">
    <source>
        <dbReference type="EMBL" id="OHA93875.1"/>
    </source>
</evidence>
<keyword evidence="1" id="KW-0472">Membrane</keyword>
<name>A0A1G2T9B1_9BACT</name>
<dbReference type="AlphaFoldDB" id="A0A1G2T9B1"/>
<protein>
    <submittedName>
        <fullName evidence="2">Uncharacterized protein</fullName>
    </submittedName>
</protein>
<proteinExistence type="predicted"/>
<dbReference type="EMBL" id="MHVL01000007">
    <property type="protein sequence ID" value="OHA93875.1"/>
    <property type="molecule type" value="Genomic_DNA"/>
</dbReference>
<dbReference type="Proteomes" id="UP000179264">
    <property type="component" value="Unassembled WGS sequence"/>
</dbReference>
<evidence type="ECO:0000256" key="1">
    <source>
        <dbReference type="SAM" id="Phobius"/>
    </source>
</evidence>
<accession>A0A1G2T9B1</accession>
<sequence>MKNNQYIRQAQYKKGFAKIWVVAGLVVVISIGLVVVVSRGCWISGKFYFHSTCNARGVIGDPILLEQTSTADWKTYKNEKSGFEFQYPENLKLSESNGKVTLSHSIPYENRGECDMTADGKTYSTLTDFKLSFEKRTGNLTFEYTDGEYNQGGLKGSMQYTGAEGCGELIYYFPVGDSTLVVKRDAIQATSGISTVWEREKILAISGAISKEESQRIFDKILSTFKFTKSVIQSELTKETVLSLLKGDLFDSKCGGGEYKSCKIDITKVSSDWLVTVTYDGLYDDSVKAIRYKTAITYQDGKWISGNVSKTQQCWPNRGHQDFSSELCV</sequence>
<gene>
    <name evidence="2" type="ORF">A2W58_00325</name>
</gene>
<reference evidence="2 3" key="1">
    <citation type="journal article" date="2016" name="Nat. Commun.">
        <title>Thousands of microbial genomes shed light on interconnected biogeochemical processes in an aquifer system.</title>
        <authorList>
            <person name="Anantharaman K."/>
            <person name="Brown C.T."/>
            <person name="Hug L.A."/>
            <person name="Sharon I."/>
            <person name="Castelle C.J."/>
            <person name="Probst A.J."/>
            <person name="Thomas B.C."/>
            <person name="Singh A."/>
            <person name="Wilkins M.J."/>
            <person name="Karaoz U."/>
            <person name="Brodie E.L."/>
            <person name="Williams K.H."/>
            <person name="Hubbard S.S."/>
            <person name="Banfield J.F."/>
        </authorList>
    </citation>
    <scope>NUCLEOTIDE SEQUENCE [LARGE SCALE GENOMIC DNA]</scope>
</reference>
<keyword evidence="1" id="KW-1133">Transmembrane helix</keyword>